<dbReference type="PANTHER" id="PTHR24124:SF14">
    <property type="entry name" value="CHROMOSOME UNDETERMINED SCAFFOLD_25, WHOLE GENOME SHOTGUN SEQUENCE"/>
    <property type="match status" value="1"/>
</dbReference>
<dbReference type="SMART" id="SM00248">
    <property type="entry name" value="ANK"/>
    <property type="match status" value="7"/>
</dbReference>
<evidence type="ECO:0000256" key="2">
    <source>
        <dbReference type="ARBA" id="ARBA00023043"/>
    </source>
</evidence>
<reference evidence="4 5" key="1">
    <citation type="submission" date="2013-03" db="EMBL/GenBank/DDBJ databases">
        <title>The Genome Sequence of Exophiala aquamarina CBS 119918.</title>
        <authorList>
            <consortium name="The Broad Institute Genomics Platform"/>
            <person name="Cuomo C."/>
            <person name="de Hoog S."/>
            <person name="Gorbushina A."/>
            <person name="Walker B."/>
            <person name="Young S.K."/>
            <person name="Zeng Q."/>
            <person name="Gargeya S."/>
            <person name="Fitzgerald M."/>
            <person name="Haas B."/>
            <person name="Abouelleil A."/>
            <person name="Allen A.W."/>
            <person name="Alvarado L."/>
            <person name="Arachchi H.M."/>
            <person name="Berlin A.M."/>
            <person name="Chapman S.B."/>
            <person name="Gainer-Dewar J."/>
            <person name="Goldberg J."/>
            <person name="Griggs A."/>
            <person name="Gujja S."/>
            <person name="Hansen M."/>
            <person name="Howarth C."/>
            <person name="Imamovic A."/>
            <person name="Ireland A."/>
            <person name="Larimer J."/>
            <person name="McCowan C."/>
            <person name="Murphy C."/>
            <person name="Pearson M."/>
            <person name="Poon T.W."/>
            <person name="Priest M."/>
            <person name="Roberts A."/>
            <person name="Saif S."/>
            <person name="Shea T."/>
            <person name="Sisk P."/>
            <person name="Sykes S."/>
            <person name="Wortman J."/>
            <person name="Nusbaum C."/>
            <person name="Birren B."/>
        </authorList>
    </citation>
    <scope>NUCLEOTIDE SEQUENCE [LARGE SCALE GENOMIC DNA]</scope>
    <source>
        <strain evidence="4 5">CBS 119918</strain>
    </source>
</reference>
<accession>A0A072PGI1</accession>
<dbReference type="InterPro" id="IPR036770">
    <property type="entry name" value="Ankyrin_rpt-contain_sf"/>
</dbReference>
<dbReference type="HOGENOM" id="CLU_487471_0_0_1"/>
<name>A0A072PGI1_9EURO</name>
<dbReference type="Gene3D" id="1.25.40.20">
    <property type="entry name" value="Ankyrin repeat-containing domain"/>
    <property type="match status" value="3"/>
</dbReference>
<dbReference type="SUPFAM" id="SSF48403">
    <property type="entry name" value="Ankyrin repeat"/>
    <property type="match status" value="1"/>
</dbReference>
<keyword evidence="2 3" id="KW-0040">ANK repeat</keyword>
<dbReference type="EMBL" id="AMGV01000004">
    <property type="protein sequence ID" value="KEF58403.1"/>
    <property type="molecule type" value="Genomic_DNA"/>
</dbReference>
<dbReference type="VEuPathDB" id="FungiDB:A1O9_06329"/>
<dbReference type="PROSITE" id="PS50297">
    <property type="entry name" value="ANK_REP_REGION"/>
    <property type="match status" value="4"/>
</dbReference>
<comment type="caution">
    <text evidence="4">The sequence shown here is derived from an EMBL/GenBank/DDBJ whole genome shotgun (WGS) entry which is preliminary data.</text>
</comment>
<dbReference type="InterPro" id="IPR002110">
    <property type="entry name" value="Ankyrin_rpt"/>
</dbReference>
<dbReference type="PANTHER" id="PTHR24124">
    <property type="entry name" value="ANKYRIN REPEAT FAMILY A"/>
    <property type="match status" value="1"/>
</dbReference>
<feature type="repeat" description="ANK" evidence="3">
    <location>
        <begin position="368"/>
        <end position="400"/>
    </location>
</feature>
<feature type="repeat" description="ANK" evidence="3">
    <location>
        <begin position="190"/>
        <end position="222"/>
    </location>
</feature>
<organism evidence="4 5">
    <name type="scientific">Exophiala aquamarina CBS 119918</name>
    <dbReference type="NCBI Taxonomy" id="1182545"/>
    <lineage>
        <taxon>Eukaryota</taxon>
        <taxon>Fungi</taxon>
        <taxon>Dikarya</taxon>
        <taxon>Ascomycota</taxon>
        <taxon>Pezizomycotina</taxon>
        <taxon>Eurotiomycetes</taxon>
        <taxon>Chaetothyriomycetidae</taxon>
        <taxon>Chaetothyriales</taxon>
        <taxon>Herpotrichiellaceae</taxon>
        <taxon>Exophiala</taxon>
    </lineage>
</organism>
<protein>
    <submittedName>
        <fullName evidence="4">Uncharacterized protein</fullName>
    </submittedName>
</protein>
<dbReference type="STRING" id="1182545.A0A072PGI1"/>
<dbReference type="OrthoDB" id="366390at2759"/>
<keyword evidence="5" id="KW-1185">Reference proteome</keyword>
<proteinExistence type="predicted"/>
<dbReference type="PROSITE" id="PS50088">
    <property type="entry name" value="ANK_REPEAT"/>
    <property type="match status" value="4"/>
</dbReference>
<evidence type="ECO:0000313" key="5">
    <source>
        <dbReference type="Proteomes" id="UP000027920"/>
    </source>
</evidence>
<dbReference type="Proteomes" id="UP000027920">
    <property type="component" value="Unassembled WGS sequence"/>
</dbReference>
<evidence type="ECO:0000256" key="3">
    <source>
        <dbReference type="PROSITE-ProRule" id="PRU00023"/>
    </source>
</evidence>
<gene>
    <name evidence="4" type="ORF">A1O9_06329</name>
</gene>
<sequence>MTTYNSGCSFDPCWYDSEAILVSPTSSPNTTTDSDLPSCQNLRSIKSPLTSPYGSDMLKEFPVGSTRYVGRHLVSQLSSIKLHVSHGPLRLQNLTRSDELSPSPLTKTKSGYKFSLMVTTFLGRVYLSLHFLRMLRQLRDPAMTIGWSLSFPTVVSQDSTVMRLARLGDLESLKELFILGKARPSDVLENGRGLLHFAAKAHNIELIGFLLHNGAEINAFDDDGETPLHVQLACTFDGFNATKTSRFLISHGADVMVQSVSGATPSHNFYSPAIESILRFHPEYIDIEAEDEHGLTFFHYMAWSSRSSTKIARLYVEHGAGGALLSARDRAGRIPLHLVAQRGNIPLVAYMLEIMVSKKIELMQADLMGRTAMHYALESKRSGVITLLAEKGVSIHTADSLGRTPLHHAVMQRHVGSLEGLLKLGAIHDLHAVYEKGRTPLHLAQRRKDASEVVRHLLEFGAGQEKTTADMRGRTDRVFEYQYIQRETEADQLEAEGRYCLSPSCRQQMQSTNSGYWRTSRLKVDLVLMILGIFLWKCLKVLIPSLSVSRLHIDFAKKL</sequence>
<dbReference type="GO" id="GO:0010468">
    <property type="term" value="P:regulation of gene expression"/>
    <property type="evidence" value="ECO:0007669"/>
    <property type="project" value="TreeGrafter"/>
</dbReference>
<dbReference type="Pfam" id="PF12796">
    <property type="entry name" value="Ank_2"/>
    <property type="match status" value="2"/>
</dbReference>
<dbReference type="GeneID" id="25281246"/>
<dbReference type="AlphaFoldDB" id="A0A072PGI1"/>
<evidence type="ECO:0000256" key="1">
    <source>
        <dbReference type="ARBA" id="ARBA00022737"/>
    </source>
</evidence>
<feature type="repeat" description="ANK" evidence="3">
    <location>
        <begin position="436"/>
        <end position="469"/>
    </location>
</feature>
<dbReference type="GO" id="GO:0005634">
    <property type="term" value="C:nucleus"/>
    <property type="evidence" value="ECO:0007669"/>
    <property type="project" value="TreeGrafter"/>
</dbReference>
<keyword evidence="1" id="KW-0677">Repeat</keyword>
<dbReference type="Pfam" id="PF00023">
    <property type="entry name" value="Ank"/>
    <property type="match status" value="1"/>
</dbReference>
<feature type="repeat" description="ANK" evidence="3">
    <location>
        <begin position="401"/>
        <end position="426"/>
    </location>
</feature>
<evidence type="ECO:0000313" key="4">
    <source>
        <dbReference type="EMBL" id="KEF58403.1"/>
    </source>
</evidence>
<dbReference type="RefSeq" id="XP_013260993.1">
    <property type="nucleotide sequence ID" value="XM_013405539.1"/>
</dbReference>